<dbReference type="GO" id="GO:0005737">
    <property type="term" value="C:cytoplasm"/>
    <property type="evidence" value="ECO:0007669"/>
    <property type="project" value="TreeGrafter"/>
</dbReference>
<dbReference type="GO" id="GO:0005524">
    <property type="term" value="F:ATP binding"/>
    <property type="evidence" value="ECO:0007669"/>
    <property type="project" value="UniProtKB-KW"/>
</dbReference>
<dbReference type="PANTHER" id="PTHR11587:SF2">
    <property type="entry name" value="ARGININOSUCCINATE SYNTHASE"/>
    <property type="match status" value="1"/>
</dbReference>
<dbReference type="GO" id="GO:0006526">
    <property type="term" value="P:L-arginine biosynthetic process"/>
    <property type="evidence" value="ECO:0007669"/>
    <property type="project" value="UniProtKB-UniPathway"/>
</dbReference>
<dbReference type="SUPFAM" id="SSF69864">
    <property type="entry name" value="Argininosuccinate synthetase, C-terminal domain"/>
    <property type="match status" value="1"/>
</dbReference>
<gene>
    <name evidence="10" type="ORF">BXY82_0881</name>
</gene>
<dbReference type="GO" id="GO:0000050">
    <property type="term" value="P:urea cycle"/>
    <property type="evidence" value="ECO:0007669"/>
    <property type="project" value="TreeGrafter"/>
</dbReference>
<dbReference type="AlphaFoldDB" id="A0A4R7Q945"/>
<dbReference type="InterPro" id="IPR048267">
    <property type="entry name" value="Arginosuc_syn_N"/>
</dbReference>
<dbReference type="Pfam" id="PF20979">
    <property type="entry name" value="Arginosuc_syn_C"/>
    <property type="match status" value="1"/>
</dbReference>
<comment type="pathway">
    <text evidence="1">Amino-acid biosynthesis; L-arginine biosynthesis; L-arginine from L-ornithine and carbamoyl phosphate: step 2/3.</text>
</comment>
<evidence type="ECO:0000256" key="4">
    <source>
        <dbReference type="ARBA" id="ARBA00022598"/>
    </source>
</evidence>
<evidence type="ECO:0000256" key="2">
    <source>
        <dbReference type="ARBA" id="ARBA00012286"/>
    </source>
</evidence>
<dbReference type="SUPFAM" id="SSF52402">
    <property type="entry name" value="Adenine nucleotide alpha hydrolases-like"/>
    <property type="match status" value="1"/>
</dbReference>
<keyword evidence="7" id="KW-0067">ATP-binding</keyword>
<evidence type="ECO:0000256" key="7">
    <source>
        <dbReference type="ARBA" id="ARBA00022840"/>
    </source>
</evidence>
<keyword evidence="11" id="KW-1185">Reference proteome</keyword>
<evidence type="ECO:0000256" key="6">
    <source>
        <dbReference type="ARBA" id="ARBA00022741"/>
    </source>
</evidence>
<proteinExistence type="predicted"/>
<evidence type="ECO:0000256" key="5">
    <source>
        <dbReference type="ARBA" id="ARBA00022605"/>
    </source>
</evidence>
<dbReference type="InterPro" id="IPR018223">
    <property type="entry name" value="Arginosuc_synth_CS"/>
</dbReference>
<dbReference type="InterPro" id="IPR024074">
    <property type="entry name" value="AS_cat/multimer_dom_body"/>
</dbReference>
<dbReference type="InterPro" id="IPR048268">
    <property type="entry name" value="Arginosuc_syn_C"/>
</dbReference>
<dbReference type="Gene3D" id="3.90.1260.10">
    <property type="entry name" value="Argininosuccinate synthetase, chain A, domain 2"/>
    <property type="match status" value="1"/>
</dbReference>
<dbReference type="GO" id="GO:0004055">
    <property type="term" value="F:argininosuccinate synthase activity"/>
    <property type="evidence" value="ECO:0007669"/>
    <property type="project" value="UniProtKB-EC"/>
</dbReference>
<dbReference type="OrthoDB" id="9801641at2"/>
<evidence type="ECO:0000313" key="11">
    <source>
        <dbReference type="Proteomes" id="UP000294689"/>
    </source>
</evidence>
<keyword evidence="5" id="KW-0028">Amino-acid biosynthesis</keyword>
<dbReference type="Proteomes" id="UP000294689">
    <property type="component" value="Unassembled WGS sequence"/>
</dbReference>
<dbReference type="RefSeq" id="WP_133756925.1">
    <property type="nucleotide sequence ID" value="NZ_SOBW01000007.1"/>
</dbReference>
<dbReference type="GO" id="GO:0000053">
    <property type="term" value="P:argininosuccinate metabolic process"/>
    <property type="evidence" value="ECO:0007669"/>
    <property type="project" value="TreeGrafter"/>
</dbReference>
<dbReference type="CDD" id="cd01999">
    <property type="entry name" value="ASS"/>
    <property type="match status" value="1"/>
</dbReference>
<accession>A0A4R7Q945</accession>
<dbReference type="InterPro" id="IPR001518">
    <property type="entry name" value="Arginosuc_synth"/>
</dbReference>
<evidence type="ECO:0000256" key="3">
    <source>
        <dbReference type="ARBA" id="ARBA00022571"/>
    </source>
</evidence>
<keyword evidence="3" id="KW-0055">Arginine biosynthesis</keyword>
<organism evidence="10 11">
    <name type="scientific">Gelidibacter sediminis</name>
    <dbReference type="NCBI Taxonomy" id="1608710"/>
    <lineage>
        <taxon>Bacteria</taxon>
        <taxon>Pseudomonadati</taxon>
        <taxon>Bacteroidota</taxon>
        <taxon>Flavobacteriia</taxon>
        <taxon>Flavobacteriales</taxon>
        <taxon>Flavobacteriaceae</taxon>
        <taxon>Gelidibacter</taxon>
    </lineage>
</organism>
<dbReference type="UniPathway" id="UPA00068">
    <property type="reaction ID" value="UER00113"/>
</dbReference>
<feature type="domain" description="Arginosuccinate synthase-like N-terminal" evidence="8">
    <location>
        <begin position="4"/>
        <end position="165"/>
    </location>
</feature>
<keyword evidence="4" id="KW-0436">Ligase</keyword>
<dbReference type="Pfam" id="PF00764">
    <property type="entry name" value="Arginosuc_synth"/>
    <property type="match status" value="1"/>
</dbReference>
<protein>
    <recommendedName>
        <fullName evidence="2">argininosuccinate synthase</fullName>
        <ecNumber evidence="2">6.3.4.5</ecNumber>
    </recommendedName>
</protein>
<evidence type="ECO:0000259" key="8">
    <source>
        <dbReference type="Pfam" id="PF00764"/>
    </source>
</evidence>
<dbReference type="InterPro" id="IPR014729">
    <property type="entry name" value="Rossmann-like_a/b/a_fold"/>
</dbReference>
<sequence length="396" mass="43937">MSKKLVLAYSGGLDTSYCAVHLSKDLGYEVHAVSVNTGGFTSEEISTIESNAYKMGVSTYKNLDAVASYYNKVIKYLIYGNVLKNNTYPLSVSAERIIQAIEIVEYAKSIDAQYIAHGSTGAGNDQVRFDMIFQTLAPHIEIITPIRDLKLSRQEEIDYLKKNGVDMSWEKAKYSVNKGLWGTSVGGEETLTSEKSLPEHAYPSQLTKEGEEKVTLTFKNGQFTALNGNSDAPEKNIEALNKIASAYAIGRDIHVGDTIVGIKGRVGFEAAAALITIKAHHLLEKHTLTKWQLQHKEYLSSFYGMHLHEGQYLDPVMRNIEAFLESSQKNVSGDVIVTLKPYHFMLDGISSDHDLMNAKFGSYGELNKGWTADEAKGFIKIVGNQNKIYHQVNSES</sequence>
<comment type="caution">
    <text evidence="10">The sequence shown here is derived from an EMBL/GenBank/DDBJ whole genome shotgun (WGS) entry which is preliminary data.</text>
</comment>
<feature type="domain" description="Arginosuccinate synthase C-terminal" evidence="9">
    <location>
        <begin position="174"/>
        <end position="389"/>
    </location>
</feature>
<dbReference type="PANTHER" id="PTHR11587">
    <property type="entry name" value="ARGININOSUCCINATE SYNTHASE"/>
    <property type="match status" value="1"/>
</dbReference>
<evidence type="ECO:0000259" key="9">
    <source>
        <dbReference type="Pfam" id="PF20979"/>
    </source>
</evidence>
<dbReference type="InterPro" id="IPR023434">
    <property type="entry name" value="Arginosuc_synth_type_1_subfam"/>
</dbReference>
<keyword evidence="6" id="KW-0547">Nucleotide-binding</keyword>
<name>A0A4R7Q945_9FLAO</name>
<dbReference type="PROSITE" id="PS00564">
    <property type="entry name" value="ARGININOSUCCIN_SYN_1"/>
    <property type="match status" value="1"/>
</dbReference>
<evidence type="ECO:0000256" key="1">
    <source>
        <dbReference type="ARBA" id="ARBA00004967"/>
    </source>
</evidence>
<evidence type="ECO:0000313" key="10">
    <source>
        <dbReference type="EMBL" id="TDU43469.1"/>
    </source>
</evidence>
<dbReference type="Gene3D" id="3.40.50.620">
    <property type="entry name" value="HUPs"/>
    <property type="match status" value="1"/>
</dbReference>
<reference evidence="10 11" key="1">
    <citation type="submission" date="2019-03" db="EMBL/GenBank/DDBJ databases">
        <title>Genomic Encyclopedia of Archaeal and Bacterial Type Strains, Phase II (KMG-II): from individual species to whole genera.</title>
        <authorList>
            <person name="Goeker M."/>
        </authorList>
    </citation>
    <scope>NUCLEOTIDE SEQUENCE [LARGE SCALE GENOMIC DNA]</scope>
    <source>
        <strain evidence="10 11">DSM 28135</strain>
    </source>
</reference>
<dbReference type="FunFam" id="3.40.50.620:FF:000019">
    <property type="entry name" value="Argininosuccinate synthase"/>
    <property type="match status" value="1"/>
</dbReference>
<dbReference type="EC" id="6.3.4.5" evidence="2"/>
<dbReference type="EMBL" id="SOBW01000007">
    <property type="protein sequence ID" value="TDU43469.1"/>
    <property type="molecule type" value="Genomic_DNA"/>
</dbReference>